<comment type="caution">
    <text evidence="2">The sequence shown here is derived from an EMBL/GenBank/DDBJ whole genome shotgun (WGS) entry which is preliminary data.</text>
</comment>
<protein>
    <recommendedName>
        <fullName evidence="4">Outer membrane protein beta-barrel domain-containing protein</fullName>
    </recommendedName>
</protein>
<proteinExistence type="predicted"/>
<accession>A0A4Q6XEY9</accession>
<keyword evidence="1" id="KW-0732">Signal</keyword>
<dbReference type="OrthoDB" id="675324at2"/>
<sequence>MGKFLSSVVISVLFSTTLLYAQVQSEVNRPPLQNPPITMETMVGSRGVMYQLLVNKKFQSIPKLGFFSVTNGTATWEKEMTPDIMTQAHLTYSLFKGLNVSAGMQYTPVYGFRPVAGLIYSYASKDWLIIANPKIDLASDFASENLALIEYKPKINNKFNFYSRIQGLYGFVPESGNHNRSYIMLRAGLSYKEFTFGAATNFDWYGPTKHNENSYGIFVSVLLF</sequence>
<dbReference type="EMBL" id="SGIT01000006">
    <property type="protein sequence ID" value="RZF57963.1"/>
    <property type="molecule type" value="Genomic_DNA"/>
</dbReference>
<organism evidence="2 3">
    <name type="scientific">Sphingobacterium corticibacterium</name>
    <dbReference type="NCBI Taxonomy" id="2484746"/>
    <lineage>
        <taxon>Bacteria</taxon>
        <taxon>Pseudomonadati</taxon>
        <taxon>Bacteroidota</taxon>
        <taxon>Sphingobacteriia</taxon>
        <taxon>Sphingobacteriales</taxon>
        <taxon>Sphingobacteriaceae</taxon>
        <taxon>Sphingobacterium</taxon>
    </lineage>
</organism>
<dbReference type="RefSeq" id="WP_130143447.1">
    <property type="nucleotide sequence ID" value="NZ_SGIT01000006.1"/>
</dbReference>
<reference evidence="2 3" key="1">
    <citation type="submission" date="2019-02" db="EMBL/GenBank/DDBJ databases">
        <authorList>
            <person name="Li Y."/>
        </authorList>
    </citation>
    <scope>NUCLEOTIDE SEQUENCE [LARGE SCALE GENOMIC DNA]</scope>
    <source>
        <strain evidence="2 3">30C10-4-7</strain>
    </source>
</reference>
<dbReference type="AlphaFoldDB" id="A0A4Q6XEY9"/>
<evidence type="ECO:0000313" key="2">
    <source>
        <dbReference type="EMBL" id="RZF57963.1"/>
    </source>
</evidence>
<evidence type="ECO:0000256" key="1">
    <source>
        <dbReference type="SAM" id="SignalP"/>
    </source>
</evidence>
<gene>
    <name evidence="2" type="ORF">EWE74_20055</name>
</gene>
<evidence type="ECO:0008006" key="4">
    <source>
        <dbReference type="Google" id="ProtNLM"/>
    </source>
</evidence>
<feature type="signal peptide" evidence="1">
    <location>
        <begin position="1"/>
        <end position="21"/>
    </location>
</feature>
<evidence type="ECO:0000313" key="3">
    <source>
        <dbReference type="Proteomes" id="UP000292855"/>
    </source>
</evidence>
<keyword evidence="3" id="KW-1185">Reference proteome</keyword>
<name>A0A4Q6XEY9_9SPHI</name>
<feature type="chain" id="PRO_5021024472" description="Outer membrane protein beta-barrel domain-containing protein" evidence="1">
    <location>
        <begin position="22"/>
        <end position="224"/>
    </location>
</feature>
<dbReference type="Proteomes" id="UP000292855">
    <property type="component" value="Unassembled WGS sequence"/>
</dbReference>